<evidence type="ECO:0000256" key="5">
    <source>
        <dbReference type="ARBA" id="ARBA00022448"/>
    </source>
</evidence>
<dbReference type="Pfam" id="PF17187">
    <property type="entry name" value="Svf1_C"/>
    <property type="match status" value="1"/>
</dbReference>
<dbReference type="Proteomes" id="UP001296104">
    <property type="component" value="Unassembled WGS sequence"/>
</dbReference>
<dbReference type="GO" id="GO:0006869">
    <property type="term" value="P:lipid transport"/>
    <property type="evidence" value="ECO:0007669"/>
    <property type="project" value="UniProtKB-KW"/>
</dbReference>
<comment type="caution">
    <text evidence="19">The sequence shown here is derived from an EMBL/GenBank/DDBJ whole genome shotgun (WGS) entry which is preliminary data.</text>
</comment>
<evidence type="ECO:0000256" key="6">
    <source>
        <dbReference type="ARBA" id="ARBA00022490"/>
    </source>
</evidence>
<evidence type="ECO:0000256" key="7">
    <source>
        <dbReference type="ARBA" id="ARBA00022824"/>
    </source>
</evidence>
<proteinExistence type="inferred from homology"/>
<keyword evidence="5" id="KW-0813">Transport</keyword>
<dbReference type="Pfam" id="PF08622">
    <property type="entry name" value="Svf1"/>
    <property type="match status" value="1"/>
</dbReference>
<dbReference type="GO" id="GO:0005634">
    <property type="term" value="C:nucleus"/>
    <property type="evidence" value="ECO:0007669"/>
    <property type="project" value="UniProtKB-SubCell"/>
</dbReference>
<dbReference type="EMBL" id="CAVMBE010000013">
    <property type="protein sequence ID" value="CAK3925890.1"/>
    <property type="molecule type" value="Genomic_DNA"/>
</dbReference>
<dbReference type="GO" id="GO:0005789">
    <property type="term" value="C:endoplasmic reticulum membrane"/>
    <property type="evidence" value="ECO:0007669"/>
    <property type="project" value="UniProtKB-SubCell"/>
</dbReference>
<gene>
    <name evidence="19" type="ORF">LECACI_7A002852</name>
</gene>
<evidence type="ECO:0000256" key="16">
    <source>
        <dbReference type="ARBA" id="ARBA00081132"/>
    </source>
</evidence>
<evidence type="ECO:0000256" key="12">
    <source>
        <dbReference type="ARBA" id="ARBA00046302"/>
    </source>
</evidence>
<evidence type="ECO:0000256" key="8">
    <source>
        <dbReference type="ARBA" id="ARBA00023034"/>
    </source>
</evidence>
<comment type="similarity">
    <text evidence="4">Belongs to the SVF1 family.</text>
</comment>
<dbReference type="AlphaFoldDB" id="A0AAI8YVP9"/>
<reference evidence="19" key="1">
    <citation type="submission" date="2023-11" db="EMBL/GenBank/DDBJ databases">
        <authorList>
            <person name="Alioto T."/>
            <person name="Alioto T."/>
            <person name="Gomez Garrido J."/>
        </authorList>
    </citation>
    <scope>NUCLEOTIDE SEQUENCE</scope>
</reference>
<protein>
    <recommendedName>
        <fullName evidence="15">Ceramide-binding protein SVF1</fullName>
    </recommendedName>
    <alternativeName>
        <fullName evidence="14">Ceramide-binding protein svf1</fullName>
    </alternativeName>
    <alternativeName>
        <fullName evidence="16">Survival factor 1</fullName>
    </alternativeName>
</protein>
<dbReference type="PANTHER" id="PTHR47107:SF1">
    <property type="entry name" value="CERAMIDE-BINDING PROTEIN SVF1-RELATED"/>
    <property type="match status" value="1"/>
</dbReference>
<name>A0AAI8YVP9_9PEZI</name>
<evidence type="ECO:0000256" key="10">
    <source>
        <dbReference type="ARBA" id="ARBA00023136"/>
    </source>
</evidence>
<evidence type="ECO:0000256" key="1">
    <source>
        <dbReference type="ARBA" id="ARBA00004123"/>
    </source>
</evidence>
<keyword evidence="7" id="KW-0256">Endoplasmic reticulum</keyword>
<evidence type="ECO:0000256" key="3">
    <source>
        <dbReference type="ARBA" id="ARBA00004496"/>
    </source>
</evidence>
<dbReference type="InterPro" id="IPR013931">
    <property type="entry name" value="Svf1-like_N"/>
</dbReference>
<keyword evidence="11" id="KW-0539">Nucleus</keyword>
<keyword evidence="6" id="KW-0963">Cytoplasm</keyword>
<evidence type="ECO:0000256" key="2">
    <source>
        <dbReference type="ARBA" id="ARBA00004406"/>
    </source>
</evidence>
<keyword evidence="8" id="KW-0333">Golgi apparatus</keyword>
<keyword evidence="20" id="KW-1185">Reference proteome</keyword>
<keyword evidence="9" id="KW-0445">Lipid transport</keyword>
<evidence type="ECO:0000256" key="4">
    <source>
        <dbReference type="ARBA" id="ARBA00009069"/>
    </source>
</evidence>
<dbReference type="GO" id="GO:0006979">
    <property type="term" value="P:response to oxidative stress"/>
    <property type="evidence" value="ECO:0007669"/>
    <property type="project" value="InterPro"/>
</dbReference>
<feature type="domain" description="Svf1-like N-terminal" evidence="17">
    <location>
        <begin position="51"/>
        <end position="210"/>
    </location>
</feature>
<dbReference type="Gene3D" id="2.40.370.10">
    <property type="entry name" value="AttH-like domain"/>
    <property type="match status" value="1"/>
</dbReference>
<comment type="subcellular location">
    <subcellularLocation>
        <location evidence="3">Cytoplasm</location>
    </subcellularLocation>
    <subcellularLocation>
        <location evidence="2">Endoplasmic reticulum membrane</location>
        <topology evidence="2">Peripheral membrane protein</topology>
    </subcellularLocation>
    <subcellularLocation>
        <location evidence="12">Golgi apparatus</location>
        <location evidence="12">cis-Golgi network membrane</location>
        <topology evidence="12">Peripheral membrane protein</topology>
    </subcellularLocation>
    <subcellularLocation>
        <location evidence="1">Nucleus</location>
    </subcellularLocation>
</comment>
<evidence type="ECO:0000313" key="19">
    <source>
        <dbReference type="EMBL" id="CAK3925890.1"/>
    </source>
</evidence>
<organism evidence="19 20">
    <name type="scientific">Lecanosticta acicola</name>
    <dbReference type="NCBI Taxonomy" id="111012"/>
    <lineage>
        <taxon>Eukaryota</taxon>
        <taxon>Fungi</taxon>
        <taxon>Dikarya</taxon>
        <taxon>Ascomycota</taxon>
        <taxon>Pezizomycotina</taxon>
        <taxon>Dothideomycetes</taxon>
        <taxon>Dothideomycetidae</taxon>
        <taxon>Mycosphaerellales</taxon>
        <taxon>Mycosphaerellaceae</taxon>
        <taxon>Lecanosticta</taxon>
    </lineage>
</organism>
<evidence type="ECO:0000256" key="15">
    <source>
        <dbReference type="ARBA" id="ARBA00073016"/>
    </source>
</evidence>
<accession>A0AAI8YVP9</accession>
<evidence type="ECO:0000256" key="11">
    <source>
        <dbReference type="ARBA" id="ARBA00023242"/>
    </source>
</evidence>
<dbReference type="PANTHER" id="PTHR47107">
    <property type="entry name" value="SVF1-LIKE PROTEIN YDR222W-RELATED"/>
    <property type="match status" value="1"/>
</dbReference>
<sequence length="375" mass="41517">MPIMRRRSVGITDHNYGPDAIQSVAKQTAETPYTELTKKDLAWEIVDGTNVETKTFYVIADNGHIGLVQIIYSNVMGVRTTAQFSSKIFAKDGGKDHLWTSDNLSQFSFSKDKQNFKANGCSMDLSEDGKSYRIKSSTSKQAVVDMKFTQTAPGFMAGKNGTSTFGTDPEHPWGKIYHKFWPRCDVEGSIVTKDGPVDFKGKGIFIHALQGMKPHFAAAKWNFAYVQSPRYTAIMMEFTTPPSYGETKVNVGGVVTDSEILFAGASPAIKAEHTEVKGDKENDWPEPAAAAFTWDGKTKDGKDAHAEWSGNIKERTDRVDVMGELPKFVKQIVAGAAGTKPYIYQYTPKLPLKIKIDGEETQEEAQLFMEATFIS</sequence>
<dbReference type="SUPFAM" id="SSF159245">
    <property type="entry name" value="AttH-like"/>
    <property type="match status" value="1"/>
</dbReference>
<comment type="function">
    <text evidence="13">Ceramide-binding protein that may transfer ceramides from the endoplasmic reticulum membrane to the cis-Golgi network membrane, and is thereby required for the biosynthesis of complex sphingolipids.</text>
</comment>
<keyword evidence="10" id="KW-0472">Membrane</keyword>
<evidence type="ECO:0000313" key="20">
    <source>
        <dbReference type="Proteomes" id="UP001296104"/>
    </source>
</evidence>
<evidence type="ECO:0000259" key="17">
    <source>
        <dbReference type="Pfam" id="PF08622"/>
    </source>
</evidence>
<evidence type="ECO:0000256" key="13">
    <source>
        <dbReference type="ARBA" id="ARBA00058755"/>
    </source>
</evidence>
<evidence type="ECO:0000256" key="14">
    <source>
        <dbReference type="ARBA" id="ARBA00069547"/>
    </source>
</evidence>
<dbReference type="FunFam" id="2.40.370.10:FF:000001">
    <property type="entry name" value="Survival factor 1"/>
    <property type="match status" value="1"/>
</dbReference>
<dbReference type="InterPro" id="IPR033394">
    <property type="entry name" value="Svf1-like_C"/>
</dbReference>
<dbReference type="GO" id="GO:0005794">
    <property type="term" value="C:Golgi apparatus"/>
    <property type="evidence" value="ECO:0007669"/>
    <property type="project" value="UniProtKB-SubCell"/>
</dbReference>
<dbReference type="InterPro" id="IPR023374">
    <property type="entry name" value="AttH-like_dom_sf"/>
</dbReference>
<feature type="domain" description="Svf1-like C-terminal" evidence="18">
    <location>
        <begin position="212"/>
        <end position="375"/>
    </location>
</feature>
<evidence type="ECO:0000259" key="18">
    <source>
        <dbReference type="Pfam" id="PF17187"/>
    </source>
</evidence>
<dbReference type="InterPro" id="IPR051385">
    <property type="entry name" value="Ceramide-binding_SVF1"/>
</dbReference>
<evidence type="ECO:0000256" key="9">
    <source>
        <dbReference type="ARBA" id="ARBA00023055"/>
    </source>
</evidence>